<feature type="compositionally biased region" description="Polar residues" evidence="1">
    <location>
        <begin position="52"/>
        <end position="63"/>
    </location>
</feature>
<dbReference type="AlphaFoldDB" id="A0A2U3DYY6"/>
<evidence type="ECO:0000256" key="1">
    <source>
        <dbReference type="SAM" id="MobiDB-lite"/>
    </source>
</evidence>
<comment type="caution">
    <text evidence="2">The sequence shown here is derived from an EMBL/GenBank/DDBJ whole genome shotgun (WGS) entry which is preliminary data.</text>
</comment>
<name>A0A2U3DYY6_PURLI</name>
<feature type="region of interest" description="Disordered" evidence="1">
    <location>
        <begin position="1"/>
        <end position="83"/>
    </location>
</feature>
<evidence type="ECO:0000313" key="2">
    <source>
        <dbReference type="EMBL" id="PWI67454.1"/>
    </source>
</evidence>
<evidence type="ECO:0000313" key="3">
    <source>
        <dbReference type="Proteomes" id="UP000245956"/>
    </source>
</evidence>
<sequence length="156" mass="17034">MAKRLQPCSPLLRDVAQTMDRSHTRSPPSSPSPLDDTAWSGHAPLAGDWASACNSTPTSSHGTASRDRPRGGQMGKGSDVPAWMRGERKQHLLANLVRGSPFNCQRCRRGRQHSHVRCYAAEEVLSPMGLAIMRGRGAMEIDSLGWRAAMGWIEMG</sequence>
<reference evidence="2 3" key="1">
    <citation type="journal article" date="2016" name="Front. Microbiol.">
        <title>Genome and transcriptome sequences reveal the specific parasitism of the nematophagous Purpureocillium lilacinum 36-1.</title>
        <authorList>
            <person name="Xie J."/>
            <person name="Li S."/>
            <person name="Mo C."/>
            <person name="Xiao X."/>
            <person name="Peng D."/>
            <person name="Wang G."/>
            <person name="Xiao Y."/>
        </authorList>
    </citation>
    <scope>NUCLEOTIDE SEQUENCE [LARGE SCALE GENOMIC DNA]</scope>
    <source>
        <strain evidence="2 3">36-1</strain>
    </source>
</reference>
<proteinExistence type="predicted"/>
<dbReference type="EMBL" id="LCWV01000018">
    <property type="protein sequence ID" value="PWI67454.1"/>
    <property type="molecule type" value="Genomic_DNA"/>
</dbReference>
<organism evidence="2 3">
    <name type="scientific">Purpureocillium lilacinum</name>
    <name type="common">Paecilomyces lilacinus</name>
    <dbReference type="NCBI Taxonomy" id="33203"/>
    <lineage>
        <taxon>Eukaryota</taxon>
        <taxon>Fungi</taxon>
        <taxon>Dikarya</taxon>
        <taxon>Ascomycota</taxon>
        <taxon>Pezizomycotina</taxon>
        <taxon>Sordariomycetes</taxon>
        <taxon>Hypocreomycetidae</taxon>
        <taxon>Hypocreales</taxon>
        <taxon>Ophiocordycipitaceae</taxon>
        <taxon>Purpureocillium</taxon>
    </lineage>
</organism>
<accession>A0A2U3DYY6</accession>
<dbReference type="Proteomes" id="UP000245956">
    <property type="component" value="Unassembled WGS sequence"/>
</dbReference>
<gene>
    <name evidence="2" type="ORF">PCL_02808</name>
</gene>
<protein>
    <submittedName>
        <fullName evidence="2">Uncharacterized protein</fullName>
    </submittedName>
</protein>